<dbReference type="Proteomes" id="UP000068167">
    <property type="component" value="Chromosome"/>
</dbReference>
<name>A0A0K1SA56_9CHRO</name>
<reference evidence="1 2" key="1">
    <citation type="journal article" date="2016" name="Stand. Genomic Sci.">
        <title>Complete genome sequence and genomic characterization of Microcystis panniformis FACHB 1757 by third-generation sequencing.</title>
        <authorList>
            <person name="Zhang J.Y."/>
            <person name="Guan R."/>
            <person name="Zhang H.J."/>
            <person name="Li H."/>
            <person name="Xiao P."/>
            <person name="Yu G.L."/>
            <person name="Du L."/>
            <person name="Cao D.M."/>
            <person name="Zhu B.C."/>
            <person name="Li R.H."/>
            <person name="Lu Z.H."/>
        </authorList>
    </citation>
    <scope>NUCLEOTIDE SEQUENCE [LARGE SCALE GENOMIC DNA]</scope>
    <source>
        <strain evidence="1 2">FACHB-1757</strain>
    </source>
</reference>
<dbReference type="RefSeq" id="WP_052278166.1">
    <property type="nucleotide sequence ID" value="NZ_CP011339.1"/>
</dbReference>
<accession>A0A0K1SA56</accession>
<dbReference type="PATRIC" id="fig|1638788.3.peg.6139"/>
<keyword evidence="2" id="KW-1185">Reference proteome</keyword>
<dbReference type="KEGG" id="mpk:VL20_6106"/>
<dbReference type="CDD" id="cd16382">
    <property type="entry name" value="XisI-like"/>
    <property type="match status" value="1"/>
</dbReference>
<dbReference type="InterPro" id="IPR014968">
    <property type="entry name" value="XisI"/>
</dbReference>
<dbReference type="InterPro" id="IPR035943">
    <property type="entry name" value="XisI-like_sf"/>
</dbReference>
<dbReference type="AlphaFoldDB" id="A0A0K1SA56"/>
<proteinExistence type="predicted"/>
<dbReference type="SUPFAM" id="SSF143847">
    <property type="entry name" value="XisI-like"/>
    <property type="match status" value="1"/>
</dbReference>
<gene>
    <name evidence="1" type="ORF">VL20_6106</name>
</gene>
<dbReference type="EMBL" id="CP011339">
    <property type="protein sequence ID" value="AKV70876.1"/>
    <property type="molecule type" value="Genomic_DNA"/>
</dbReference>
<sequence>MAINYSELVKSLIEEQAKIQQSSEISLEIIFDDLRKHYLLVQVGWHNNHWIYGCLLHLDIINNKVYIQQNNTEISVAEQLVELGIPKTDIVIGFHSPFKRKFTEYAIN</sequence>
<dbReference type="Pfam" id="PF08869">
    <property type="entry name" value="XisI"/>
    <property type="match status" value="1"/>
</dbReference>
<evidence type="ECO:0000313" key="1">
    <source>
        <dbReference type="EMBL" id="AKV70876.1"/>
    </source>
</evidence>
<evidence type="ECO:0000313" key="2">
    <source>
        <dbReference type="Proteomes" id="UP000068167"/>
    </source>
</evidence>
<dbReference type="Gene3D" id="3.30.310.110">
    <property type="entry name" value="XisI-like"/>
    <property type="match status" value="1"/>
</dbReference>
<protein>
    <submittedName>
        <fullName evidence="1">FdxN element excision controlling factor protein</fullName>
    </submittedName>
</protein>
<organism evidence="1 2">
    <name type="scientific">Microcystis panniformis FACHB-1757</name>
    <dbReference type="NCBI Taxonomy" id="1638788"/>
    <lineage>
        <taxon>Bacteria</taxon>
        <taxon>Bacillati</taxon>
        <taxon>Cyanobacteriota</taxon>
        <taxon>Cyanophyceae</taxon>
        <taxon>Oscillatoriophycideae</taxon>
        <taxon>Chroococcales</taxon>
        <taxon>Microcystaceae</taxon>
        <taxon>Microcystis</taxon>
    </lineage>
</organism>